<dbReference type="Proteomes" id="UP000829196">
    <property type="component" value="Unassembled WGS sequence"/>
</dbReference>
<dbReference type="AlphaFoldDB" id="A0A8T3C1P4"/>
<evidence type="ECO:0000313" key="3">
    <source>
        <dbReference type="Proteomes" id="UP000829196"/>
    </source>
</evidence>
<gene>
    <name evidence="2" type="ORF">KFK09_002557</name>
</gene>
<sequence length="73" mass="8567">MEMPLLPLREQDTIERDLELLIEGSDMTNNYSEKAKWEKLMSRNWIFYPIAITVVVFIFTAVVSLCKSTKLKK</sequence>
<keyword evidence="1" id="KW-0472">Membrane</keyword>
<protein>
    <submittedName>
        <fullName evidence="2">Uncharacterized protein</fullName>
    </submittedName>
</protein>
<evidence type="ECO:0000313" key="2">
    <source>
        <dbReference type="EMBL" id="KAI0526961.1"/>
    </source>
</evidence>
<comment type="caution">
    <text evidence="2">The sequence shown here is derived from an EMBL/GenBank/DDBJ whole genome shotgun (WGS) entry which is preliminary data.</text>
</comment>
<evidence type="ECO:0000256" key="1">
    <source>
        <dbReference type="SAM" id="Phobius"/>
    </source>
</evidence>
<feature type="transmembrane region" description="Helical" evidence="1">
    <location>
        <begin position="45"/>
        <end position="66"/>
    </location>
</feature>
<name>A0A8T3C1P4_DENNO</name>
<organism evidence="2 3">
    <name type="scientific">Dendrobium nobile</name>
    <name type="common">Orchid</name>
    <dbReference type="NCBI Taxonomy" id="94219"/>
    <lineage>
        <taxon>Eukaryota</taxon>
        <taxon>Viridiplantae</taxon>
        <taxon>Streptophyta</taxon>
        <taxon>Embryophyta</taxon>
        <taxon>Tracheophyta</taxon>
        <taxon>Spermatophyta</taxon>
        <taxon>Magnoliopsida</taxon>
        <taxon>Liliopsida</taxon>
        <taxon>Asparagales</taxon>
        <taxon>Orchidaceae</taxon>
        <taxon>Epidendroideae</taxon>
        <taxon>Malaxideae</taxon>
        <taxon>Dendrobiinae</taxon>
        <taxon>Dendrobium</taxon>
    </lineage>
</organism>
<reference evidence="2" key="1">
    <citation type="journal article" date="2022" name="Front. Genet.">
        <title>Chromosome-Scale Assembly of the Dendrobium nobile Genome Provides Insights Into the Molecular Mechanism of the Biosynthesis of the Medicinal Active Ingredient of Dendrobium.</title>
        <authorList>
            <person name="Xu Q."/>
            <person name="Niu S.-C."/>
            <person name="Li K.-L."/>
            <person name="Zheng P.-J."/>
            <person name="Zhang X.-J."/>
            <person name="Jia Y."/>
            <person name="Liu Y."/>
            <person name="Niu Y.-X."/>
            <person name="Yu L.-H."/>
            <person name="Chen D.-F."/>
            <person name="Zhang G.-Q."/>
        </authorList>
    </citation>
    <scope>NUCLEOTIDE SEQUENCE</scope>
    <source>
        <tissue evidence="2">Leaf</tissue>
    </source>
</reference>
<accession>A0A8T3C1P4</accession>
<keyword evidence="1" id="KW-1133">Transmembrane helix</keyword>
<dbReference type="EMBL" id="JAGYWB010000003">
    <property type="protein sequence ID" value="KAI0526961.1"/>
    <property type="molecule type" value="Genomic_DNA"/>
</dbReference>
<keyword evidence="1" id="KW-0812">Transmembrane</keyword>
<keyword evidence="3" id="KW-1185">Reference proteome</keyword>
<proteinExistence type="predicted"/>